<dbReference type="Pfam" id="PF04542">
    <property type="entry name" value="Sigma70_r2"/>
    <property type="match status" value="1"/>
</dbReference>
<dbReference type="InterPro" id="IPR007627">
    <property type="entry name" value="RNA_pol_sigma70_r2"/>
</dbReference>
<dbReference type="InterPro" id="IPR013325">
    <property type="entry name" value="RNA_pol_sigma_r2"/>
</dbReference>
<evidence type="ECO:0000313" key="11">
    <source>
        <dbReference type="Proteomes" id="UP000186309"/>
    </source>
</evidence>
<evidence type="ECO:0000259" key="8">
    <source>
        <dbReference type="Pfam" id="PF04542"/>
    </source>
</evidence>
<dbReference type="GO" id="GO:0006352">
    <property type="term" value="P:DNA-templated transcription initiation"/>
    <property type="evidence" value="ECO:0007669"/>
    <property type="project" value="InterPro"/>
</dbReference>
<feature type="transmembrane region" description="Helical" evidence="7">
    <location>
        <begin position="508"/>
        <end position="530"/>
    </location>
</feature>
<dbReference type="Proteomes" id="UP000186309">
    <property type="component" value="Chromosome"/>
</dbReference>
<dbReference type="InterPro" id="IPR013324">
    <property type="entry name" value="RNA_pol_sigma_r3/r4-like"/>
</dbReference>
<dbReference type="InterPro" id="IPR013249">
    <property type="entry name" value="RNA_pol_sigma70_r4_t2"/>
</dbReference>
<dbReference type="GO" id="GO:0016987">
    <property type="term" value="F:sigma factor activity"/>
    <property type="evidence" value="ECO:0007669"/>
    <property type="project" value="UniProtKB-KW"/>
</dbReference>
<feature type="transmembrane region" description="Helical" evidence="7">
    <location>
        <begin position="389"/>
        <end position="417"/>
    </location>
</feature>
<dbReference type="GO" id="GO:0003677">
    <property type="term" value="F:DNA binding"/>
    <property type="evidence" value="ECO:0007669"/>
    <property type="project" value="UniProtKB-KW"/>
</dbReference>
<reference evidence="11" key="1">
    <citation type="submission" date="2016-12" db="EMBL/GenBank/DDBJ databases">
        <title>Comparative genomics of four Isosphaeraceae planctomycetes: a common pool of plasmids and glycoside hydrolase genes.</title>
        <authorList>
            <person name="Ivanova A."/>
        </authorList>
    </citation>
    <scope>NUCLEOTIDE SEQUENCE [LARGE SCALE GENOMIC DNA]</scope>
    <source>
        <strain evidence="11">PX4</strain>
    </source>
</reference>
<dbReference type="InterPro" id="IPR039425">
    <property type="entry name" value="RNA_pol_sigma-70-like"/>
</dbReference>
<gene>
    <name evidence="10" type="primary">sigE_24</name>
    <name evidence="10" type="ORF">BSF38_04180</name>
</gene>
<evidence type="ECO:0000256" key="5">
    <source>
        <dbReference type="ARBA" id="ARBA00023163"/>
    </source>
</evidence>
<name>A0A1U7CUK1_9BACT</name>
<feature type="region of interest" description="Disordered" evidence="6">
    <location>
        <begin position="99"/>
        <end position="120"/>
    </location>
</feature>
<evidence type="ECO:0000256" key="1">
    <source>
        <dbReference type="ARBA" id="ARBA00010641"/>
    </source>
</evidence>
<keyword evidence="5" id="KW-0804">Transcription</keyword>
<proteinExistence type="inferred from homology"/>
<feature type="transmembrane region" description="Helical" evidence="7">
    <location>
        <begin position="423"/>
        <end position="442"/>
    </location>
</feature>
<feature type="compositionally biased region" description="Basic and acidic residues" evidence="6">
    <location>
        <begin position="104"/>
        <end position="120"/>
    </location>
</feature>
<dbReference type="PANTHER" id="PTHR43133">
    <property type="entry name" value="RNA POLYMERASE ECF-TYPE SIGMA FACTO"/>
    <property type="match status" value="1"/>
</dbReference>
<feature type="transmembrane region" description="Helical" evidence="7">
    <location>
        <begin position="320"/>
        <end position="339"/>
    </location>
</feature>
<feature type="transmembrane region" description="Helical" evidence="7">
    <location>
        <begin position="473"/>
        <end position="496"/>
    </location>
</feature>
<accession>A0A1U7CUK1</accession>
<dbReference type="NCBIfam" id="TIGR02937">
    <property type="entry name" value="sigma70-ECF"/>
    <property type="match status" value="1"/>
</dbReference>
<dbReference type="CDD" id="cd06171">
    <property type="entry name" value="Sigma70_r4"/>
    <property type="match status" value="1"/>
</dbReference>
<feature type="domain" description="RNA polymerase sigma factor 70 region 4 type 2" evidence="9">
    <location>
        <begin position="129"/>
        <end position="179"/>
    </location>
</feature>
<dbReference type="RefSeq" id="WP_083713150.1">
    <property type="nucleotide sequence ID" value="NZ_CP019082.1"/>
</dbReference>
<keyword evidence="7" id="KW-1133">Transmembrane helix</keyword>
<dbReference type="KEGG" id="pbor:BSF38_04180"/>
<keyword evidence="4" id="KW-0238">DNA-binding</keyword>
<evidence type="ECO:0000256" key="7">
    <source>
        <dbReference type="SAM" id="Phobius"/>
    </source>
</evidence>
<feature type="transmembrane region" description="Helical" evidence="7">
    <location>
        <begin position="351"/>
        <end position="368"/>
    </location>
</feature>
<keyword evidence="7" id="KW-0472">Membrane</keyword>
<protein>
    <submittedName>
        <fullName evidence="10">ECF RNA polymerase sigma factor SigE</fullName>
    </submittedName>
</protein>
<dbReference type="SUPFAM" id="SSF88659">
    <property type="entry name" value="Sigma3 and sigma4 domains of RNA polymerase sigma factors"/>
    <property type="match status" value="1"/>
</dbReference>
<evidence type="ECO:0000259" key="9">
    <source>
        <dbReference type="Pfam" id="PF08281"/>
    </source>
</evidence>
<evidence type="ECO:0000256" key="6">
    <source>
        <dbReference type="SAM" id="MobiDB-lite"/>
    </source>
</evidence>
<evidence type="ECO:0000256" key="2">
    <source>
        <dbReference type="ARBA" id="ARBA00023015"/>
    </source>
</evidence>
<feature type="transmembrane region" description="Helical" evidence="7">
    <location>
        <begin position="542"/>
        <end position="568"/>
    </location>
</feature>
<dbReference type="InterPro" id="IPR036388">
    <property type="entry name" value="WH-like_DNA-bd_sf"/>
</dbReference>
<keyword evidence="3" id="KW-0731">Sigma factor</keyword>
<dbReference type="OrthoDB" id="223845at2"/>
<feature type="domain" description="RNA polymerase sigma-70 region 2" evidence="8">
    <location>
        <begin position="34"/>
        <end position="100"/>
    </location>
</feature>
<feature type="transmembrane region" description="Helical" evidence="7">
    <location>
        <begin position="245"/>
        <end position="278"/>
    </location>
</feature>
<evidence type="ECO:0000313" key="10">
    <source>
        <dbReference type="EMBL" id="APW62630.1"/>
    </source>
</evidence>
<dbReference type="PANTHER" id="PTHR43133:SF8">
    <property type="entry name" value="RNA POLYMERASE SIGMA FACTOR HI_1459-RELATED"/>
    <property type="match status" value="1"/>
</dbReference>
<evidence type="ECO:0000256" key="3">
    <source>
        <dbReference type="ARBA" id="ARBA00023082"/>
    </source>
</evidence>
<keyword evidence="7" id="KW-0812">Transmembrane</keyword>
<dbReference type="Pfam" id="PF08281">
    <property type="entry name" value="Sigma70_r4_2"/>
    <property type="match status" value="1"/>
</dbReference>
<dbReference type="Gene3D" id="1.10.1740.10">
    <property type="match status" value="1"/>
</dbReference>
<dbReference type="Gene3D" id="1.10.10.10">
    <property type="entry name" value="Winged helix-like DNA-binding domain superfamily/Winged helix DNA-binding domain"/>
    <property type="match status" value="1"/>
</dbReference>
<evidence type="ECO:0000256" key="4">
    <source>
        <dbReference type="ARBA" id="ARBA00023125"/>
    </source>
</evidence>
<comment type="similarity">
    <text evidence="1">Belongs to the sigma-70 factor family. ECF subfamily.</text>
</comment>
<organism evidence="10 11">
    <name type="scientific">Paludisphaera borealis</name>
    <dbReference type="NCBI Taxonomy" id="1387353"/>
    <lineage>
        <taxon>Bacteria</taxon>
        <taxon>Pseudomonadati</taxon>
        <taxon>Planctomycetota</taxon>
        <taxon>Planctomycetia</taxon>
        <taxon>Isosphaerales</taxon>
        <taxon>Isosphaeraceae</taxon>
        <taxon>Paludisphaera</taxon>
    </lineage>
</organism>
<dbReference type="InterPro" id="IPR014284">
    <property type="entry name" value="RNA_pol_sigma-70_dom"/>
</dbReference>
<keyword evidence="2" id="KW-0805">Transcription regulation</keyword>
<keyword evidence="11" id="KW-1185">Reference proteome</keyword>
<dbReference type="STRING" id="1387353.BSF38_04180"/>
<dbReference type="EMBL" id="CP019082">
    <property type="protein sequence ID" value="APW62630.1"/>
    <property type="molecule type" value="Genomic_DNA"/>
</dbReference>
<dbReference type="AlphaFoldDB" id="A0A1U7CUK1"/>
<sequence>MPTTAPLTVAEPLSDEALLRRFADRREPEAFTTLAERHAGLVYGTCLRITADRHDAEELTQDCFLQLARKASTVRSSVAGWLHQLATHRALNAVRAHGRRRAHEARAAAEGSHEAEPVETSWREVEPLLDEAVDALPDGVRDAIILHFLKSLPQSEVADRLGVHQSTVSRRVGEGLKLLHDRLQASGVIFSATPLGVLLAAHAARPEAPDLAASLGKIALLGAGSGAAGKVVAWLGVSLSQLKAWGLLAAAAIVPILVQLIVGGWYGFPVFLLMLAYIDWRRPAWAESIALSPRGGVCDNPYHIFKRWTWTAPPQNWRGALASSLAGAAIFSVLAWALVQGPTPMPGLSPFFVITALFQLSVAVRVGVRVHRHGKARGREDETADVASVPDLACVIQSAASATVGVLATPVIAFLAIRTQWPLKAALGVLLTVATTTVWGIVDAARNYLRYRRLAPTPPHEGEARPQSAKGGLVFMMFTGVLFTANALIEALQIAPVSPDYAKTAERLVRHAATVGLLPSAALLFLTFTIRPLAQLRRTTRPALWLFAVAVVALCGLLDLGLCIAWLMPRN</sequence>
<dbReference type="SUPFAM" id="SSF88946">
    <property type="entry name" value="Sigma2 domain of RNA polymerase sigma factors"/>
    <property type="match status" value="1"/>
</dbReference>